<evidence type="ECO:0000313" key="2">
    <source>
        <dbReference type="Proteomes" id="UP000693946"/>
    </source>
</evidence>
<protein>
    <submittedName>
        <fullName evidence="1">Uncharacterized protein</fullName>
    </submittedName>
</protein>
<evidence type="ECO:0000313" key="1">
    <source>
        <dbReference type="EMBL" id="KAG7499053.1"/>
    </source>
</evidence>
<dbReference type="EMBL" id="JAGKHQ010000014">
    <property type="protein sequence ID" value="KAG7499053.1"/>
    <property type="molecule type" value="Genomic_DNA"/>
</dbReference>
<dbReference type="Proteomes" id="UP000693946">
    <property type="component" value="Linkage Group LG21"/>
</dbReference>
<gene>
    <name evidence="1" type="ORF">JOB18_027846</name>
</gene>
<comment type="caution">
    <text evidence="1">The sequence shown here is derived from an EMBL/GenBank/DDBJ whole genome shotgun (WGS) entry which is preliminary data.</text>
</comment>
<organism evidence="1 2">
    <name type="scientific">Solea senegalensis</name>
    <name type="common">Senegalese sole</name>
    <dbReference type="NCBI Taxonomy" id="28829"/>
    <lineage>
        <taxon>Eukaryota</taxon>
        <taxon>Metazoa</taxon>
        <taxon>Chordata</taxon>
        <taxon>Craniata</taxon>
        <taxon>Vertebrata</taxon>
        <taxon>Euteleostomi</taxon>
        <taxon>Actinopterygii</taxon>
        <taxon>Neopterygii</taxon>
        <taxon>Teleostei</taxon>
        <taxon>Neoteleostei</taxon>
        <taxon>Acanthomorphata</taxon>
        <taxon>Carangaria</taxon>
        <taxon>Pleuronectiformes</taxon>
        <taxon>Pleuronectoidei</taxon>
        <taxon>Soleidae</taxon>
        <taxon>Solea</taxon>
    </lineage>
</organism>
<dbReference type="AlphaFoldDB" id="A0AAV6R1U1"/>
<keyword evidence="2" id="KW-1185">Reference proteome</keyword>
<sequence length="108" mass="12276">MKSVLKDNLNLSFVDTQANAVTLTPPTVQSRSLYYINIMFRPDPVSLLQFQLQHTVCAPAGSRCSWYWYHMIADSDTPFPPALLSGIYYSESDQIVHLEWDYVTTVGV</sequence>
<proteinExistence type="predicted"/>
<accession>A0AAV6R1U1</accession>
<reference evidence="1 2" key="1">
    <citation type="journal article" date="2021" name="Sci. Rep.">
        <title>Chromosome anchoring in Senegalese sole (Solea senegalensis) reveals sex-associated markers and genome rearrangements in flatfish.</title>
        <authorList>
            <person name="Guerrero-Cozar I."/>
            <person name="Gomez-Garrido J."/>
            <person name="Berbel C."/>
            <person name="Martinez-Blanch J.F."/>
            <person name="Alioto T."/>
            <person name="Claros M.G."/>
            <person name="Gagnaire P.A."/>
            <person name="Manchado M."/>
        </authorList>
    </citation>
    <scope>NUCLEOTIDE SEQUENCE [LARGE SCALE GENOMIC DNA]</scope>
    <source>
        <strain evidence="1">Sse05_10M</strain>
    </source>
</reference>
<name>A0AAV6R1U1_SOLSE</name>